<comment type="caution">
    <text evidence="2">The sequence shown here is derived from an EMBL/GenBank/DDBJ whole genome shotgun (WGS) entry which is preliminary data.</text>
</comment>
<organism evidence="2 3">
    <name type="scientific">Lentinula detonsa</name>
    <dbReference type="NCBI Taxonomy" id="2804962"/>
    <lineage>
        <taxon>Eukaryota</taxon>
        <taxon>Fungi</taxon>
        <taxon>Dikarya</taxon>
        <taxon>Basidiomycota</taxon>
        <taxon>Agaricomycotina</taxon>
        <taxon>Agaricomycetes</taxon>
        <taxon>Agaricomycetidae</taxon>
        <taxon>Agaricales</taxon>
        <taxon>Marasmiineae</taxon>
        <taxon>Omphalotaceae</taxon>
        <taxon>Lentinula</taxon>
    </lineage>
</organism>
<reference evidence="2 3" key="1">
    <citation type="journal article" date="2023" name="Proc. Natl. Acad. Sci. U.S.A.">
        <title>A global phylogenomic analysis of the shiitake genus Lentinula.</title>
        <authorList>
            <person name="Sierra-Patev S."/>
            <person name="Min B."/>
            <person name="Naranjo-Ortiz M."/>
            <person name="Looney B."/>
            <person name="Konkel Z."/>
            <person name="Slot J.C."/>
            <person name="Sakamoto Y."/>
            <person name="Steenwyk J.L."/>
            <person name="Rokas A."/>
            <person name="Carro J."/>
            <person name="Camarero S."/>
            <person name="Ferreira P."/>
            <person name="Molpeceres G."/>
            <person name="Ruiz-Duenas F.J."/>
            <person name="Serrano A."/>
            <person name="Henrissat B."/>
            <person name="Drula E."/>
            <person name="Hughes K.W."/>
            <person name="Mata J.L."/>
            <person name="Ishikawa N.K."/>
            <person name="Vargas-Isla R."/>
            <person name="Ushijima S."/>
            <person name="Smith C.A."/>
            <person name="Donoghue J."/>
            <person name="Ahrendt S."/>
            <person name="Andreopoulos W."/>
            <person name="He G."/>
            <person name="LaButti K."/>
            <person name="Lipzen A."/>
            <person name="Ng V."/>
            <person name="Riley R."/>
            <person name="Sandor L."/>
            <person name="Barry K."/>
            <person name="Martinez A.T."/>
            <person name="Xiao Y."/>
            <person name="Gibbons J.G."/>
            <person name="Terashima K."/>
            <person name="Grigoriev I.V."/>
            <person name="Hibbett D."/>
        </authorList>
    </citation>
    <scope>NUCLEOTIDE SEQUENCE [LARGE SCALE GENOMIC DNA]</scope>
    <source>
        <strain evidence="2 3">TFB7810</strain>
    </source>
</reference>
<sequence>MDAFPRWASLASPNEAATPFTTPPRSLTPLLYVDSEPTYSPYDPYDAASARSEKEDAEWQILFEKMGRAPTPFKSPPPPGWQYVSCYTSGGGSGTGYLTPKSRSRSPPRSRYPYPKPRDDELRRFSDNQDMSWLRDDKVVDKAIEEMQDEVKSIEKDLTPVDLQIINSKLTEHASTTATGTRRRKSRPPVQTTPIVTRSIAKRRLTLQSYTIFVRQVLPQRQSSVWRMKTMGKIWACVLCIHANRTKSMSEREKDEPEREPTLVPLLTSLAMTMAILFFPS</sequence>
<evidence type="ECO:0000313" key="3">
    <source>
        <dbReference type="Proteomes" id="UP001142393"/>
    </source>
</evidence>
<dbReference type="EMBL" id="JANVFU010000008">
    <property type="protein sequence ID" value="KAJ3743628.1"/>
    <property type="molecule type" value="Genomic_DNA"/>
</dbReference>
<keyword evidence="3" id="KW-1185">Reference proteome</keyword>
<evidence type="ECO:0000313" key="2">
    <source>
        <dbReference type="EMBL" id="KAJ3743628.1"/>
    </source>
</evidence>
<evidence type="ECO:0000256" key="1">
    <source>
        <dbReference type="SAM" id="MobiDB-lite"/>
    </source>
</evidence>
<dbReference type="Proteomes" id="UP001142393">
    <property type="component" value="Unassembled WGS sequence"/>
</dbReference>
<feature type="region of interest" description="Disordered" evidence="1">
    <location>
        <begin position="1"/>
        <end position="32"/>
    </location>
</feature>
<proteinExistence type="predicted"/>
<protein>
    <submittedName>
        <fullName evidence="2">Uncharacterized protein</fullName>
    </submittedName>
</protein>
<accession>A0A9W8TX45</accession>
<feature type="region of interest" description="Disordered" evidence="1">
    <location>
        <begin position="92"/>
        <end position="123"/>
    </location>
</feature>
<gene>
    <name evidence="2" type="ORF">DFH05DRAFT_1496841</name>
</gene>
<dbReference type="AlphaFoldDB" id="A0A9W8TX45"/>
<name>A0A9W8TX45_9AGAR</name>